<dbReference type="AlphaFoldDB" id="A0AAW2UJS8"/>
<proteinExistence type="predicted"/>
<comment type="caution">
    <text evidence="3">The sequence shown here is derived from an EMBL/GenBank/DDBJ whole genome shotgun (WGS) entry which is preliminary data.</text>
</comment>
<organism evidence="3">
    <name type="scientific">Sesamum latifolium</name>
    <dbReference type="NCBI Taxonomy" id="2727402"/>
    <lineage>
        <taxon>Eukaryota</taxon>
        <taxon>Viridiplantae</taxon>
        <taxon>Streptophyta</taxon>
        <taxon>Embryophyta</taxon>
        <taxon>Tracheophyta</taxon>
        <taxon>Spermatophyta</taxon>
        <taxon>Magnoliopsida</taxon>
        <taxon>eudicotyledons</taxon>
        <taxon>Gunneridae</taxon>
        <taxon>Pentapetalae</taxon>
        <taxon>asterids</taxon>
        <taxon>lamiids</taxon>
        <taxon>Lamiales</taxon>
        <taxon>Pedaliaceae</taxon>
        <taxon>Sesamum</taxon>
    </lineage>
</organism>
<dbReference type="InterPro" id="IPR013103">
    <property type="entry name" value="RVT_2"/>
</dbReference>
<name>A0AAW2UJS8_9LAMI</name>
<dbReference type="InterPro" id="IPR057670">
    <property type="entry name" value="SH3_retrovirus"/>
</dbReference>
<dbReference type="Pfam" id="PF07727">
    <property type="entry name" value="RVT_2"/>
    <property type="match status" value="1"/>
</dbReference>
<reference evidence="3" key="1">
    <citation type="submission" date="2020-06" db="EMBL/GenBank/DDBJ databases">
        <authorList>
            <person name="Li T."/>
            <person name="Hu X."/>
            <person name="Zhang T."/>
            <person name="Song X."/>
            <person name="Zhang H."/>
            <person name="Dai N."/>
            <person name="Sheng W."/>
            <person name="Hou X."/>
            <person name="Wei L."/>
        </authorList>
    </citation>
    <scope>NUCLEOTIDE SEQUENCE</scope>
    <source>
        <strain evidence="3">KEN1</strain>
        <tissue evidence="3">Leaf</tissue>
    </source>
</reference>
<dbReference type="Pfam" id="PF25597">
    <property type="entry name" value="SH3_retrovirus"/>
    <property type="match status" value="1"/>
</dbReference>
<gene>
    <name evidence="3" type="ORF">Slati_3493100</name>
</gene>
<reference evidence="3" key="2">
    <citation type="journal article" date="2024" name="Plant">
        <title>Genomic evolution and insights into agronomic trait innovations of Sesamum species.</title>
        <authorList>
            <person name="Miao H."/>
            <person name="Wang L."/>
            <person name="Qu L."/>
            <person name="Liu H."/>
            <person name="Sun Y."/>
            <person name="Le M."/>
            <person name="Wang Q."/>
            <person name="Wei S."/>
            <person name="Zheng Y."/>
            <person name="Lin W."/>
            <person name="Duan Y."/>
            <person name="Cao H."/>
            <person name="Xiong S."/>
            <person name="Wang X."/>
            <person name="Wei L."/>
            <person name="Li C."/>
            <person name="Ma Q."/>
            <person name="Ju M."/>
            <person name="Zhao R."/>
            <person name="Li G."/>
            <person name="Mu C."/>
            <person name="Tian Q."/>
            <person name="Mei H."/>
            <person name="Zhang T."/>
            <person name="Gao T."/>
            <person name="Zhang H."/>
        </authorList>
    </citation>
    <scope>NUCLEOTIDE SEQUENCE</scope>
    <source>
        <strain evidence="3">KEN1</strain>
    </source>
</reference>
<evidence type="ECO:0000259" key="2">
    <source>
        <dbReference type="Pfam" id="PF25597"/>
    </source>
</evidence>
<protein>
    <submittedName>
        <fullName evidence="3">Copia protein</fullName>
    </submittedName>
</protein>
<accession>A0AAW2UJS8</accession>
<sequence>MMCACIAEERGIGRGSVHNSSLTQVLERSRRLSKDEIILKLGDGKVVAAEAVGSLSLVISDHIWIESKECYYVPSMGYALEMAAKLLNIASSKTVSPTPYEIWHDKPASYKYLFIGYPKETAGYYFYELSEQNIFVSRNAVFLEKGFSADSRRDEVLLEESSEVPQHENATSFEPSVRTDGVPVIRRSTRESRPPERYGFLGLTSQLDNDPRTYGETMSDIDSDKWLEAIKSEMDSMGSNQVWTLVDPPKGVRPIGCKWVYKRKLGPDSEVMAFKARLVAKGYTERPDVDFEETFSPVAMVKSIWILLAIAAWYDYEIWQMDVKTAFLNGFVEEEIYMDQLEGFTSVGEEHKVCPLQRIKLYKKHSPKTDEELKRMSDIPYASAIGSTQHAIQCTRPDVIQGDGEQT</sequence>
<feature type="domain" description="Reverse transcriptase Ty1/copia-type" evidence="1">
    <location>
        <begin position="240"/>
        <end position="358"/>
    </location>
</feature>
<evidence type="ECO:0000259" key="1">
    <source>
        <dbReference type="Pfam" id="PF07727"/>
    </source>
</evidence>
<dbReference type="EMBL" id="JACGWN010000012">
    <property type="protein sequence ID" value="KAL0416612.1"/>
    <property type="molecule type" value="Genomic_DNA"/>
</dbReference>
<evidence type="ECO:0000313" key="3">
    <source>
        <dbReference type="EMBL" id="KAL0416612.1"/>
    </source>
</evidence>
<feature type="domain" description="Retroviral polymerase SH3-like" evidence="2">
    <location>
        <begin position="107"/>
        <end position="150"/>
    </location>
</feature>